<name>A0A4Q9VWT6_9HYPH</name>
<dbReference type="GO" id="GO:0016757">
    <property type="term" value="F:glycosyltransferase activity"/>
    <property type="evidence" value="ECO:0007669"/>
    <property type="project" value="InterPro"/>
</dbReference>
<dbReference type="OrthoDB" id="9801609at2"/>
<evidence type="ECO:0000256" key="1">
    <source>
        <dbReference type="ARBA" id="ARBA00022679"/>
    </source>
</evidence>
<protein>
    <submittedName>
        <fullName evidence="4">Glycosyltransferase family 1 protein</fullName>
    </submittedName>
</protein>
<dbReference type="AlphaFoldDB" id="A0A4Q9VWT6"/>
<gene>
    <name evidence="4" type="ORF">EYW49_06620</name>
</gene>
<accession>A0A4Q9VWT6</accession>
<dbReference type="PANTHER" id="PTHR46401">
    <property type="entry name" value="GLYCOSYLTRANSFERASE WBBK-RELATED"/>
    <property type="match status" value="1"/>
</dbReference>
<dbReference type="PANTHER" id="PTHR46401:SF2">
    <property type="entry name" value="GLYCOSYLTRANSFERASE WBBK-RELATED"/>
    <property type="match status" value="1"/>
</dbReference>
<dbReference type="GO" id="GO:0009103">
    <property type="term" value="P:lipopolysaccharide biosynthetic process"/>
    <property type="evidence" value="ECO:0007669"/>
    <property type="project" value="TreeGrafter"/>
</dbReference>
<feature type="domain" description="Glycosyltransferase subfamily 4-like N-terminal" evidence="3">
    <location>
        <begin position="119"/>
        <end position="215"/>
    </location>
</feature>
<dbReference type="EMBL" id="SJFN01000007">
    <property type="protein sequence ID" value="TBW39565.1"/>
    <property type="molecule type" value="Genomic_DNA"/>
</dbReference>
<keyword evidence="1 4" id="KW-0808">Transferase</keyword>
<evidence type="ECO:0000259" key="3">
    <source>
        <dbReference type="Pfam" id="PF13439"/>
    </source>
</evidence>
<dbReference type="Gene3D" id="3.40.50.2000">
    <property type="entry name" value="Glycogen Phosphorylase B"/>
    <property type="match status" value="2"/>
</dbReference>
<keyword evidence="5" id="KW-1185">Reference proteome</keyword>
<dbReference type="InterPro" id="IPR001296">
    <property type="entry name" value="Glyco_trans_1"/>
</dbReference>
<comment type="caution">
    <text evidence="4">The sequence shown here is derived from an EMBL/GenBank/DDBJ whole genome shotgun (WGS) entry which is preliminary data.</text>
</comment>
<dbReference type="SUPFAM" id="SSF53756">
    <property type="entry name" value="UDP-Glycosyltransferase/glycogen phosphorylase"/>
    <property type="match status" value="1"/>
</dbReference>
<reference evidence="4 5" key="1">
    <citation type="submission" date="2019-02" db="EMBL/GenBank/DDBJ databases">
        <title>Siculibacillus lacustris gen. nov., sp. nov., a new rosette-forming bacterium isolated from a freshwater crater lake (Lake St. Ana, Romania).</title>
        <authorList>
            <person name="Felfoldi T."/>
            <person name="Marton Z."/>
            <person name="Szabo A."/>
            <person name="Mentes A."/>
            <person name="Boka K."/>
            <person name="Marialigeti K."/>
            <person name="Mathe I."/>
            <person name="Koncz M."/>
            <person name="Schumann P."/>
            <person name="Toth E."/>
        </authorList>
    </citation>
    <scope>NUCLEOTIDE SEQUENCE [LARGE SCALE GENOMIC DNA]</scope>
    <source>
        <strain evidence="4 5">SA-279</strain>
    </source>
</reference>
<dbReference type="Proteomes" id="UP000292781">
    <property type="component" value="Unassembled WGS sequence"/>
</dbReference>
<dbReference type="InterPro" id="IPR028098">
    <property type="entry name" value="Glyco_trans_4-like_N"/>
</dbReference>
<dbReference type="CDD" id="cd03809">
    <property type="entry name" value="GT4_MtfB-like"/>
    <property type="match status" value="1"/>
</dbReference>
<evidence type="ECO:0000313" key="5">
    <source>
        <dbReference type="Proteomes" id="UP000292781"/>
    </source>
</evidence>
<sequence length="433" mass="47148">MIDGFNLGLPKGTGVATYARNLSHAAQALGCETEVLYGLAHSRPARSSLLREIAFFDPTTPSSGWGAAMAAIGRHLPRPFGVPTFPIPVTGAVVLDGHGARLPSFDRISNATDLFRIAEIAFALTGRFTRVRHDRPIDVAHWTYPLPVRLPGARNVYTMHDLVPLRLPFTTLDDKAYYLRLMRRIVADADHIVTVSETSRDDIVQLLGCPPDKVTNTYQAVSMPQGLLDKSDEEVAAEVEGAFGLPYKGYFLFFGAIEPKKNVGRLVEAYLASGLDEPLFVLGPQGWKADDEVRLIDDSTRLRKELGPAAATKGARIRRFDYAPFRLLVSAIRGAKAVVFPSLYEGFGLPILESMLLGTPVITSDRGAMREVAGDAALLVDPYDPGDIAAAMRRLSSDPALCADLSARGRARAATFSPEAYGARLTALWDRLR</sequence>
<proteinExistence type="predicted"/>
<dbReference type="Pfam" id="PF00534">
    <property type="entry name" value="Glycos_transf_1"/>
    <property type="match status" value="1"/>
</dbReference>
<dbReference type="Pfam" id="PF13439">
    <property type="entry name" value="Glyco_transf_4"/>
    <property type="match status" value="1"/>
</dbReference>
<evidence type="ECO:0000259" key="2">
    <source>
        <dbReference type="Pfam" id="PF00534"/>
    </source>
</evidence>
<organism evidence="4 5">
    <name type="scientific">Siculibacillus lacustris</name>
    <dbReference type="NCBI Taxonomy" id="1549641"/>
    <lineage>
        <taxon>Bacteria</taxon>
        <taxon>Pseudomonadati</taxon>
        <taxon>Pseudomonadota</taxon>
        <taxon>Alphaproteobacteria</taxon>
        <taxon>Hyphomicrobiales</taxon>
        <taxon>Ancalomicrobiaceae</taxon>
        <taxon>Siculibacillus</taxon>
    </lineage>
</organism>
<feature type="domain" description="Glycosyl transferase family 1" evidence="2">
    <location>
        <begin position="249"/>
        <end position="411"/>
    </location>
</feature>
<evidence type="ECO:0000313" key="4">
    <source>
        <dbReference type="EMBL" id="TBW39565.1"/>
    </source>
</evidence>